<protein>
    <recommendedName>
        <fullName evidence="4">Large ribosomal subunit protein uL23</fullName>
    </recommendedName>
</protein>
<evidence type="ECO:0000256" key="2">
    <source>
        <dbReference type="ARBA" id="ARBA00022980"/>
    </source>
</evidence>
<dbReference type="GO" id="GO:0006412">
    <property type="term" value="P:translation"/>
    <property type="evidence" value="ECO:0007669"/>
    <property type="project" value="UniProtKB-UniRule"/>
</dbReference>
<proteinExistence type="inferred from homology"/>
<evidence type="ECO:0000313" key="5">
    <source>
        <dbReference type="EMBL" id="OGY56945.1"/>
    </source>
</evidence>
<dbReference type="InterPro" id="IPR012677">
    <property type="entry name" value="Nucleotide-bd_a/b_plait_sf"/>
</dbReference>
<dbReference type="GO" id="GO:0005840">
    <property type="term" value="C:ribosome"/>
    <property type="evidence" value="ECO:0007669"/>
    <property type="project" value="UniProtKB-KW"/>
</dbReference>
<comment type="subunit">
    <text evidence="4">Part of the 50S ribosomal subunit. Contacts protein L29, and trigger factor when it is bound to the ribosome.</text>
</comment>
<dbReference type="HAMAP" id="MF_01369_B">
    <property type="entry name" value="Ribosomal_uL23_B"/>
    <property type="match status" value="1"/>
</dbReference>
<comment type="caution">
    <text evidence="5">The sequence shown here is derived from an EMBL/GenBank/DDBJ whole genome shotgun (WGS) entry which is preliminary data.</text>
</comment>
<dbReference type="GO" id="GO:0003735">
    <property type="term" value="F:structural constituent of ribosome"/>
    <property type="evidence" value="ECO:0007669"/>
    <property type="project" value="InterPro"/>
</dbReference>
<dbReference type="Pfam" id="PF00276">
    <property type="entry name" value="Ribosomal_L23"/>
    <property type="match status" value="1"/>
</dbReference>
<dbReference type="GO" id="GO:0019843">
    <property type="term" value="F:rRNA binding"/>
    <property type="evidence" value="ECO:0007669"/>
    <property type="project" value="UniProtKB-UniRule"/>
</dbReference>
<reference evidence="5 6" key="1">
    <citation type="journal article" date="2016" name="Nat. Commun.">
        <title>Thousands of microbial genomes shed light on interconnected biogeochemical processes in an aquifer system.</title>
        <authorList>
            <person name="Anantharaman K."/>
            <person name="Brown C.T."/>
            <person name="Hug L.A."/>
            <person name="Sharon I."/>
            <person name="Castelle C.J."/>
            <person name="Probst A.J."/>
            <person name="Thomas B.C."/>
            <person name="Singh A."/>
            <person name="Wilkins M.J."/>
            <person name="Karaoz U."/>
            <person name="Brodie E.L."/>
            <person name="Williams K.H."/>
            <person name="Hubbard S.S."/>
            <person name="Banfield J.F."/>
        </authorList>
    </citation>
    <scope>NUCLEOTIDE SEQUENCE [LARGE SCALE GENOMIC DNA]</scope>
</reference>
<evidence type="ECO:0000256" key="3">
    <source>
        <dbReference type="ARBA" id="ARBA00023274"/>
    </source>
</evidence>
<dbReference type="PANTHER" id="PTHR11620">
    <property type="entry name" value="60S RIBOSOMAL PROTEIN L23A"/>
    <property type="match status" value="1"/>
</dbReference>
<dbReference type="AlphaFoldDB" id="A0A1G1YX31"/>
<dbReference type="InterPro" id="IPR013025">
    <property type="entry name" value="Ribosomal_uL23-like"/>
</dbReference>
<keyword evidence="3 4" id="KW-0687">Ribonucleoprotein</keyword>
<organism evidence="5 6">
    <name type="scientific">Candidatus Colwellbacteria bacterium GWA2_46_10</name>
    <dbReference type="NCBI Taxonomy" id="1797684"/>
    <lineage>
        <taxon>Bacteria</taxon>
        <taxon>Candidatus Colwelliibacteriota</taxon>
    </lineage>
</organism>
<keyword evidence="4" id="KW-0699">rRNA-binding</keyword>
<sequence>MDLKSKIIKQPLISEKGTDLGGINKYIFLTHSGANKNQIKEAIESIYKVHVMDVNVVRNKKKANEYKKAIVTIKAGETIDVIPH</sequence>
<dbReference type="EMBL" id="MHIS01000003">
    <property type="protein sequence ID" value="OGY56945.1"/>
    <property type="molecule type" value="Genomic_DNA"/>
</dbReference>
<evidence type="ECO:0000256" key="4">
    <source>
        <dbReference type="HAMAP-Rule" id="MF_01369"/>
    </source>
</evidence>
<gene>
    <name evidence="4" type="primary">rplW</name>
    <name evidence="5" type="ORF">A2119_02350</name>
</gene>
<keyword evidence="2 4" id="KW-0689">Ribosomal protein</keyword>
<accession>A0A1G1YX31</accession>
<dbReference type="InterPro" id="IPR012678">
    <property type="entry name" value="Ribosomal_uL23/eL15/eS24_sf"/>
</dbReference>
<dbReference type="GO" id="GO:1990904">
    <property type="term" value="C:ribonucleoprotein complex"/>
    <property type="evidence" value="ECO:0007669"/>
    <property type="project" value="UniProtKB-KW"/>
</dbReference>
<comment type="function">
    <text evidence="4">One of the early assembly proteins it binds 23S rRNA. One of the proteins that surrounds the polypeptide exit tunnel on the outside of the ribosome. Forms the main docking site for trigger factor binding to the ribosome.</text>
</comment>
<name>A0A1G1YX31_9BACT</name>
<keyword evidence="4" id="KW-0694">RNA-binding</keyword>
<dbReference type="SUPFAM" id="SSF54189">
    <property type="entry name" value="Ribosomal proteins S24e, L23 and L15e"/>
    <property type="match status" value="1"/>
</dbReference>
<evidence type="ECO:0000256" key="1">
    <source>
        <dbReference type="ARBA" id="ARBA00006700"/>
    </source>
</evidence>
<dbReference type="Gene3D" id="3.30.70.330">
    <property type="match status" value="1"/>
</dbReference>
<dbReference type="Proteomes" id="UP000178179">
    <property type="component" value="Unassembled WGS sequence"/>
</dbReference>
<evidence type="ECO:0000313" key="6">
    <source>
        <dbReference type="Proteomes" id="UP000178179"/>
    </source>
</evidence>
<comment type="similarity">
    <text evidence="1 4">Belongs to the universal ribosomal protein uL23 family.</text>
</comment>